<protein>
    <submittedName>
        <fullName evidence="1">Uncharacterized protein</fullName>
    </submittedName>
</protein>
<comment type="caution">
    <text evidence="1">The sequence shown here is derived from an EMBL/GenBank/DDBJ whole genome shotgun (WGS) entry which is preliminary data.</text>
</comment>
<proteinExistence type="predicted"/>
<accession>A0A8X7SI55</accession>
<keyword evidence="2" id="KW-1185">Reference proteome</keyword>
<dbReference type="Proteomes" id="UP000886595">
    <property type="component" value="Unassembled WGS sequence"/>
</dbReference>
<evidence type="ECO:0000313" key="2">
    <source>
        <dbReference type="Proteomes" id="UP000886595"/>
    </source>
</evidence>
<dbReference type="EMBL" id="JAAMPC010000006">
    <property type="protein sequence ID" value="KAG2306941.1"/>
    <property type="molecule type" value="Genomic_DNA"/>
</dbReference>
<reference evidence="1 2" key="1">
    <citation type="submission" date="2020-02" db="EMBL/GenBank/DDBJ databases">
        <authorList>
            <person name="Ma Q."/>
            <person name="Huang Y."/>
            <person name="Song X."/>
            <person name="Pei D."/>
        </authorList>
    </citation>
    <scope>NUCLEOTIDE SEQUENCE [LARGE SCALE GENOMIC DNA]</scope>
    <source>
        <strain evidence="1">Sxm20200214</strain>
        <tissue evidence="1">Leaf</tissue>
    </source>
</reference>
<sequence>MQSNDGSLVFITTRINSPKIQHQQVVIETAMLNEKDLKTGESQKEVDLAQFLLEDIMRGQRYFWFLL</sequence>
<organism evidence="1 2">
    <name type="scientific">Brassica carinata</name>
    <name type="common">Ethiopian mustard</name>
    <name type="synonym">Abyssinian cabbage</name>
    <dbReference type="NCBI Taxonomy" id="52824"/>
    <lineage>
        <taxon>Eukaryota</taxon>
        <taxon>Viridiplantae</taxon>
        <taxon>Streptophyta</taxon>
        <taxon>Embryophyta</taxon>
        <taxon>Tracheophyta</taxon>
        <taxon>Spermatophyta</taxon>
        <taxon>Magnoliopsida</taxon>
        <taxon>eudicotyledons</taxon>
        <taxon>Gunneridae</taxon>
        <taxon>Pentapetalae</taxon>
        <taxon>rosids</taxon>
        <taxon>malvids</taxon>
        <taxon>Brassicales</taxon>
        <taxon>Brassicaceae</taxon>
        <taxon>Brassiceae</taxon>
        <taxon>Brassica</taxon>
    </lineage>
</organism>
<gene>
    <name evidence="1" type="ORF">Bca52824_026689</name>
</gene>
<name>A0A8X7SI55_BRACI</name>
<evidence type="ECO:0000313" key="1">
    <source>
        <dbReference type="EMBL" id="KAG2306941.1"/>
    </source>
</evidence>
<dbReference type="AlphaFoldDB" id="A0A8X7SI55"/>